<dbReference type="EMBL" id="VFPN01000003">
    <property type="protein sequence ID" value="TQM61561.1"/>
    <property type="molecule type" value="Genomic_DNA"/>
</dbReference>
<sequence length="184" mass="20053">MSKLIATPGQTVGPFYGYALPFPKDSELVPPGQGGSIRVHGTVTDGRGQPIPDCLLEIWQADEHGVIAQRTGSLTRDGHTFTGWGRAAVDDDGHYTFTTVNPGVTEEGKAPFIAVVVFARGLLNKLHTRVYLPENPERLAVDGLLSDLPAERRGTLIAEREEDGSLLWNIRLQGENETVFLDFS</sequence>
<dbReference type="SUPFAM" id="SSF49482">
    <property type="entry name" value="Aromatic compound dioxygenase"/>
    <property type="match status" value="1"/>
</dbReference>
<comment type="similarity">
    <text evidence="1">Belongs to the intradiol ring-cleavage dioxygenase family.</text>
</comment>
<name>A0A543HT79_9MICO</name>
<evidence type="ECO:0000256" key="1">
    <source>
        <dbReference type="ARBA" id="ARBA00007825"/>
    </source>
</evidence>
<dbReference type="InterPro" id="IPR050770">
    <property type="entry name" value="Intradiol_RC_Dioxygenase"/>
</dbReference>
<keyword evidence="3" id="KW-0560">Oxidoreductase</keyword>
<dbReference type="PANTHER" id="PTHR33711">
    <property type="entry name" value="DIOXYGENASE, PUTATIVE (AFU_ORTHOLOGUE AFUA_2G02910)-RELATED"/>
    <property type="match status" value="1"/>
</dbReference>
<proteinExistence type="inferred from homology"/>
<evidence type="ECO:0000256" key="2">
    <source>
        <dbReference type="ARBA" id="ARBA00022964"/>
    </source>
</evidence>
<comment type="caution">
    <text evidence="5">The sequence shown here is derived from an EMBL/GenBank/DDBJ whole genome shotgun (WGS) entry which is preliminary data.</text>
</comment>
<dbReference type="GO" id="GO:0008199">
    <property type="term" value="F:ferric iron binding"/>
    <property type="evidence" value="ECO:0007669"/>
    <property type="project" value="InterPro"/>
</dbReference>
<dbReference type="InterPro" id="IPR012786">
    <property type="entry name" value="Protocat_dOase_a"/>
</dbReference>
<protein>
    <submittedName>
        <fullName evidence="5">Protocatechuate 3,4-dioxygenase alpha subunit</fullName>
    </submittedName>
</protein>
<dbReference type="OrthoDB" id="4417174at2"/>
<keyword evidence="2 5" id="KW-0223">Dioxygenase</keyword>
<dbReference type="InterPro" id="IPR015889">
    <property type="entry name" value="Intradiol_dOase_core"/>
</dbReference>
<dbReference type="NCBIfam" id="TIGR02423">
    <property type="entry name" value="protocat_alph"/>
    <property type="match status" value="1"/>
</dbReference>
<evidence type="ECO:0000313" key="6">
    <source>
        <dbReference type="Proteomes" id="UP000318331"/>
    </source>
</evidence>
<dbReference type="GO" id="GO:0018578">
    <property type="term" value="F:protocatechuate 3,4-dioxygenase activity"/>
    <property type="evidence" value="ECO:0007669"/>
    <property type="project" value="InterPro"/>
</dbReference>
<reference evidence="5 6" key="1">
    <citation type="submission" date="2019-06" db="EMBL/GenBank/DDBJ databases">
        <title>Sequencing the genomes of 1000 actinobacteria strains.</title>
        <authorList>
            <person name="Klenk H.-P."/>
        </authorList>
    </citation>
    <scope>NUCLEOTIDE SEQUENCE [LARGE SCALE GENOMIC DNA]</scope>
    <source>
        <strain evidence="5 6">DSM 18031</strain>
    </source>
</reference>
<dbReference type="Proteomes" id="UP000318331">
    <property type="component" value="Unassembled WGS sequence"/>
</dbReference>
<dbReference type="RefSeq" id="WP_141918662.1">
    <property type="nucleotide sequence ID" value="NZ_BAAAYS010000006.1"/>
</dbReference>
<gene>
    <name evidence="5" type="ORF">FB466_2519</name>
</gene>
<evidence type="ECO:0000259" key="4">
    <source>
        <dbReference type="Pfam" id="PF00775"/>
    </source>
</evidence>
<dbReference type="Gene3D" id="2.60.130.10">
    <property type="entry name" value="Aromatic compound dioxygenase"/>
    <property type="match status" value="1"/>
</dbReference>
<feature type="domain" description="Intradiol ring-cleavage dioxygenases" evidence="4">
    <location>
        <begin position="33"/>
        <end position="104"/>
    </location>
</feature>
<accession>A0A543HT79</accession>
<dbReference type="Pfam" id="PF00775">
    <property type="entry name" value="Dioxygenase_C"/>
    <property type="match status" value="1"/>
</dbReference>
<organism evidence="5 6">
    <name type="scientific">Klugiella xanthotipulae</name>
    <dbReference type="NCBI Taxonomy" id="244735"/>
    <lineage>
        <taxon>Bacteria</taxon>
        <taxon>Bacillati</taxon>
        <taxon>Actinomycetota</taxon>
        <taxon>Actinomycetes</taxon>
        <taxon>Micrococcales</taxon>
        <taxon>Microbacteriaceae</taxon>
        <taxon>Klugiella</taxon>
    </lineage>
</organism>
<evidence type="ECO:0000313" key="5">
    <source>
        <dbReference type="EMBL" id="TQM61561.1"/>
    </source>
</evidence>
<dbReference type="AlphaFoldDB" id="A0A543HT79"/>
<dbReference type="CDD" id="cd03463">
    <property type="entry name" value="3_4-PCD_alpha"/>
    <property type="match status" value="1"/>
</dbReference>
<dbReference type="PANTHER" id="PTHR33711:SF9">
    <property type="entry name" value="PROTOCATECHUATE 3,4-DIOXYGENASE ALPHA CHAIN"/>
    <property type="match status" value="1"/>
</dbReference>
<dbReference type="InterPro" id="IPR000627">
    <property type="entry name" value="Intradiol_dOase_C"/>
</dbReference>
<evidence type="ECO:0000256" key="3">
    <source>
        <dbReference type="ARBA" id="ARBA00023002"/>
    </source>
</evidence>
<keyword evidence="6" id="KW-1185">Reference proteome</keyword>